<dbReference type="EMBL" id="LR214972">
    <property type="protein sequence ID" value="VEU62419.1"/>
    <property type="molecule type" value="Genomic_DNA"/>
</dbReference>
<dbReference type="RefSeq" id="WP_129620806.1">
    <property type="nucleotide sequence ID" value="NZ_LR214972.1"/>
</dbReference>
<feature type="transmembrane region" description="Helical" evidence="5">
    <location>
        <begin position="46"/>
        <end position="69"/>
    </location>
</feature>
<feature type="transmembrane region" description="Helical" evidence="5">
    <location>
        <begin position="12"/>
        <end position="34"/>
    </location>
</feature>
<dbReference type="Proteomes" id="UP000289952">
    <property type="component" value="Chromosome"/>
</dbReference>
<evidence type="ECO:0000313" key="7">
    <source>
        <dbReference type="EMBL" id="VEU62419.1"/>
    </source>
</evidence>
<accession>A0A449ACB7</accession>
<dbReference type="AlphaFoldDB" id="A0A449ACB7"/>
<feature type="domain" description="RDD" evidence="6">
    <location>
        <begin position="6"/>
        <end position="178"/>
    </location>
</feature>
<protein>
    <submittedName>
        <fullName evidence="7">RDD family protein</fullName>
    </submittedName>
</protein>
<name>A0A449ACB7_9BACT</name>
<feature type="transmembrane region" description="Helical" evidence="5">
    <location>
        <begin position="141"/>
        <end position="166"/>
    </location>
</feature>
<sequence>MHKNSGFFKRFLANIIDLTLFTSLILLLFYFLTFSKKAPFLPSQGVFYFGVIFILISIMLIYLLIPIVFKGKTIGLWLLKLKIIDTKTKSFKYVLVIKRNYFLSFYFGIVVILILSFLSPQSFVINNKNQIALKDDLYHQIILRIITMLLSINFLLVLAGYFMLLVSKRNLTLIDLLTETRIVEDKKLQQLISEIKFLPQKNTRRKFVYK</sequence>
<comment type="subcellular location">
    <subcellularLocation>
        <location evidence="1">Membrane</location>
        <topology evidence="1">Multi-pass membrane protein</topology>
    </subcellularLocation>
</comment>
<feature type="transmembrane region" description="Helical" evidence="5">
    <location>
        <begin position="101"/>
        <end position="121"/>
    </location>
</feature>
<evidence type="ECO:0000313" key="8">
    <source>
        <dbReference type="Proteomes" id="UP000289952"/>
    </source>
</evidence>
<evidence type="ECO:0000259" key="6">
    <source>
        <dbReference type="Pfam" id="PF06271"/>
    </source>
</evidence>
<gene>
    <name evidence="7" type="primary">MCYN0488</name>
    <name evidence="7" type="ORF">NCTC10118_00005</name>
</gene>
<evidence type="ECO:0000256" key="4">
    <source>
        <dbReference type="ARBA" id="ARBA00023136"/>
    </source>
</evidence>
<reference evidence="7 8" key="1">
    <citation type="submission" date="2019-01" db="EMBL/GenBank/DDBJ databases">
        <authorList>
            <consortium name="Pathogen Informatics"/>
        </authorList>
    </citation>
    <scope>NUCLEOTIDE SEQUENCE [LARGE SCALE GENOMIC DNA]</scope>
    <source>
        <strain evidence="7 8">NCTC10118</strain>
    </source>
</reference>
<keyword evidence="3 5" id="KW-1133">Transmembrane helix</keyword>
<dbReference type="GO" id="GO:0016020">
    <property type="term" value="C:membrane"/>
    <property type="evidence" value="ECO:0007669"/>
    <property type="project" value="UniProtKB-SubCell"/>
</dbReference>
<proteinExistence type="predicted"/>
<evidence type="ECO:0000256" key="3">
    <source>
        <dbReference type="ARBA" id="ARBA00022989"/>
    </source>
</evidence>
<dbReference type="InterPro" id="IPR010432">
    <property type="entry name" value="RDD"/>
</dbReference>
<evidence type="ECO:0000256" key="1">
    <source>
        <dbReference type="ARBA" id="ARBA00004141"/>
    </source>
</evidence>
<dbReference type="Pfam" id="PF06271">
    <property type="entry name" value="RDD"/>
    <property type="match status" value="1"/>
</dbReference>
<organism evidence="7 8">
    <name type="scientific">Mycoplasmopsis bovirhinis</name>
    <dbReference type="NCBI Taxonomy" id="29553"/>
    <lineage>
        <taxon>Bacteria</taxon>
        <taxon>Bacillati</taxon>
        <taxon>Mycoplasmatota</taxon>
        <taxon>Mycoplasmoidales</taxon>
        <taxon>Metamycoplasmataceae</taxon>
        <taxon>Mycoplasmopsis</taxon>
    </lineage>
</organism>
<evidence type="ECO:0000256" key="2">
    <source>
        <dbReference type="ARBA" id="ARBA00022692"/>
    </source>
</evidence>
<keyword evidence="4 5" id="KW-0472">Membrane</keyword>
<evidence type="ECO:0000256" key="5">
    <source>
        <dbReference type="SAM" id="Phobius"/>
    </source>
</evidence>
<keyword evidence="8" id="KW-1185">Reference proteome</keyword>
<dbReference type="OrthoDB" id="399320at2"/>
<keyword evidence="2 5" id="KW-0812">Transmembrane</keyword>